<dbReference type="InterPro" id="IPR041118">
    <property type="entry name" value="Rx_N"/>
</dbReference>
<organism evidence="8 9">
    <name type="scientific">Vicia faba</name>
    <name type="common">Broad bean</name>
    <name type="synonym">Faba vulgaris</name>
    <dbReference type="NCBI Taxonomy" id="3906"/>
    <lineage>
        <taxon>Eukaryota</taxon>
        <taxon>Viridiplantae</taxon>
        <taxon>Streptophyta</taxon>
        <taxon>Embryophyta</taxon>
        <taxon>Tracheophyta</taxon>
        <taxon>Spermatophyta</taxon>
        <taxon>Magnoliopsida</taxon>
        <taxon>eudicotyledons</taxon>
        <taxon>Gunneridae</taxon>
        <taxon>Pentapetalae</taxon>
        <taxon>rosids</taxon>
        <taxon>fabids</taxon>
        <taxon>Fabales</taxon>
        <taxon>Fabaceae</taxon>
        <taxon>Papilionoideae</taxon>
        <taxon>50 kb inversion clade</taxon>
        <taxon>NPAAA clade</taxon>
        <taxon>Hologalegina</taxon>
        <taxon>IRL clade</taxon>
        <taxon>Fabeae</taxon>
        <taxon>Vicia</taxon>
    </lineage>
</organism>
<dbReference type="FunFam" id="1.10.10.10:FF:000322">
    <property type="entry name" value="Probable disease resistance protein At1g63360"/>
    <property type="match status" value="1"/>
</dbReference>
<dbReference type="InterPro" id="IPR027417">
    <property type="entry name" value="P-loop_NTPase"/>
</dbReference>
<feature type="domain" description="Disease resistance R13L4/SHOC-2-like LRR" evidence="7">
    <location>
        <begin position="553"/>
        <end position="875"/>
    </location>
</feature>
<dbReference type="EMBL" id="OX451737">
    <property type="protein sequence ID" value="CAI8596672.1"/>
    <property type="molecule type" value="Genomic_DNA"/>
</dbReference>
<keyword evidence="9" id="KW-1185">Reference proteome</keyword>
<dbReference type="InterPro" id="IPR036388">
    <property type="entry name" value="WH-like_DNA-bd_sf"/>
</dbReference>
<evidence type="ECO:0008006" key="10">
    <source>
        <dbReference type="Google" id="ProtNLM"/>
    </source>
</evidence>
<sequence length="922" mass="106284">MAEMAVSLAVDQLLPLLKEEANLLRGIHKEFADLKYELESIQAFLKDADKRAATTEGVKIWVKQVREAAFRIEDIVDDYMIQVEQKPPHPGCVALFHKLKSMIPRRRIASEIQDVKSYIRGVKERSERYGFQEQRSSSSEDNRNSKWNDPPVAALCIEESEVVGFEVPRKRLTNWMVKGRKDRTVVSVVGMGGQGKTTLAKKVFDSKDVTRYFDCRVWITVSQSYNVEELLRDMLIKFYKEKGCNVPMDISRMDRASLTDEVRKYLQQKRYVVVFDDVWSVHFWDDIEFAVIDNKNGSRIFITTRNQNVVVSCKKSSFIEMLELQPLTQKQSLELFNKKAFKLDYDGCCPKEHTDLANEIVQKCNGLPLAIVTIGGLLSTKEKTGLQWDRFRENIISELKKDTHLIGIKEIIGLSYDDLPYYLKSCLLYFVIYPEDYAVRSKKVIQQWIAEGFVKKEIGKTLEEVAEGYLTELIHRSLVQVSSLRYDGKVKRCRVHDLIRDMMLEKNEDLNFCKYISDGEQSPLSGIVRRLLVTTELTTTGFYDLIPSTDRLHVRSLFIFSNNASTFLVFGRIPTKFRLLKVLDFEYVRLLHVPNEVGSLIHLKYLKFNYIKDGKIPKSIGMLQNLETLEVTNTDTLQLPKEISKLRKLRHLIGTNLSLIELKNGIGEMTSLQTLRNVDLDMNGATEVIKELGKLKQIRDLGLINVHTEDGSSISSSINEMRHLEKLFVASSSKRSKSFLKLDDVHLNSTSTMVRKLTLNGLLMKLPEWIPEFQNLVVLRLMYSFLHKDPMPSLKNLQHLLILSIKELAYDGLCLHFEDGGFQKLRELYVETSTLRVIIIDKGALPSLKKLRLYKLFSMKNIPIGIQHLEKLEVLYIGHTGIEHLEDISTEDWNWIFKHVPTLEINTRTGFTTLNLHLLDLL</sequence>
<dbReference type="AlphaFoldDB" id="A0AAV0ZLB2"/>
<dbReference type="Proteomes" id="UP001157006">
    <property type="component" value="Chromosome 2"/>
</dbReference>
<dbReference type="CDD" id="cd14798">
    <property type="entry name" value="RX-CC_like"/>
    <property type="match status" value="1"/>
</dbReference>
<dbReference type="Gene3D" id="1.20.5.4130">
    <property type="match status" value="1"/>
</dbReference>
<dbReference type="InterPro" id="IPR058922">
    <property type="entry name" value="WHD_DRP"/>
</dbReference>
<keyword evidence="2" id="KW-0547">Nucleotide-binding</keyword>
<feature type="domain" description="Disease resistance N-terminal" evidence="5">
    <location>
        <begin position="5"/>
        <end position="92"/>
    </location>
</feature>
<evidence type="ECO:0000259" key="6">
    <source>
        <dbReference type="Pfam" id="PF23559"/>
    </source>
</evidence>
<dbReference type="Gene3D" id="1.10.8.430">
    <property type="entry name" value="Helical domain of apoptotic protease-activating factors"/>
    <property type="match status" value="1"/>
</dbReference>
<evidence type="ECO:0000259" key="7">
    <source>
        <dbReference type="Pfam" id="PF23598"/>
    </source>
</evidence>
<dbReference type="InterPro" id="IPR044974">
    <property type="entry name" value="Disease_R_plants"/>
</dbReference>
<evidence type="ECO:0000256" key="2">
    <source>
        <dbReference type="ARBA" id="ARBA00022741"/>
    </source>
</evidence>
<dbReference type="SUPFAM" id="SSF52540">
    <property type="entry name" value="P-loop containing nucleoside triphosphate hydrolases"/>
    <property type="match status" value="1"/>
</dbReference>
<dbReference type="Gene3D" id="3.40.50.300">
    <property type="entry name" value="P-loop containing nucleotide triphosphate hydrolases"/>
    <property type="match status" value="1"/>
</dbReference>
<protein>
    <recommendedName>
        <fullName evidence="10">P-loop containing nucleoside triphosphate hydrolase, leucine-rich repeat domain, L</fullName>
    </recommendedName>
</protein>
<dbReference type="InterPro" id="IPR032675">
    <property type="entry name" value="LRR_dom_sf"/>
</dbReference>
<dbReference type="Pfam" id="PF23559">
    <property type="entry name" value="WHD_DRP"/>
    <property type="match status" value="1"/>
</dbReference>
<dbReference type="PANTHER" id="PTHR23155">
    <property type="entry name" value="DISEASE RESISTANCE PROTEIN RP"/>
    <property type="match status" value="1"/>
</dbReference>
<evidence type="ECO:0000256" key="3">
    <source>
        <dbReference type="ARBA" id="ARBA00022821"/>
    </source>
</evidence>
<evidence type="ECO:0000259" key="4">
    <source>
        <dbReference type="Pfam" id="PF00931"/>
    </source>
</evidence>
<evidence type="ECO:0000313" key="9">
    <source>
        <dbReference type="Proteomes" id="UP001157006"/>
    </source>
</evidence>
<feature type="domain" description="NB-ARC" evidence="4">
    <location>
        <begin position="170"/>
        <end position="342"/>
    </location>
</feature>
<evidence type="ECO:0000256" key="1">
    <source>
        <dbReference type="ARBA" id="ARBA00022737"/>
    </source>
</evidence>
<keyword evidence="3" id="KW-0611">Plant defense</keyword>
<feature type="domain" description="Disease resistance protein winged helix" evidence="6">
    <location>
        <begin position="432"/>
        <end position="502"/>
    </location>
</feature>
<dbReference type="Pfam" id="PF23598">
    <property type="entry name" value="LRR_14"/>
    <property type="match status" value="1"/>
</dbReference>
<dbReference type="InterPro" id="IPR055414">
    <property type="entry name" value="LRR_R13L4/SHOC2-like"/>
</dbReference>
<keyword evidence="1" id="KW-0677">Repeat</keyword>
<dbReference type="Gene3D" id="3.80.10.10">
    <property type="entry name" value="Ribonuclease Inhibitor"/>
    <property type="match status" value="1"/>
</dbReference>
<dbReference type="FunFam" id="3.40.50.300:FF:001091">
    <property type="entry name" value="Probable disease resistance protein At1g61300"/>
    <property type="match status" value="1"/>
</dbReference>
<dbReference type="Pfam" id="PF00931">
    <property type="entry name" value="NB-ARC"/>
    <property type="match status" value="1"/>
</dbReference>
<evidence type="ECO:0000313" key="8">
    <source>
        <dbReference type="EMBL" id="CAI8596672.1"/>
    </source>
</evidence>
<dbReference type="SUPFAM" id="SSF52058">
    <property type="entry name" value="L domain-like"/>
    <property type="match status" value="1"/>
</dbReference>
<name>A0AAV0ZLB2_VICFA</name>
<evidence type="ECO:0000259" key="5">
    <source>
        <dbReference type="Pfam" id="PF18052"/>
    </source>
</evidence>
<gene>
    <name evidence="8" type="ORF">VFH_II045880</name>
</gene>
<dbReference type="Pfam" id="PF18052">
    <property type="entry name" value="Rx_N"/>
    <property type="match status" value="1"/>
</dbReference>
<accession>A0AAV0ZLB2</accession>
<dbReference type="PANTHER" id="PTHR23155:SF1052">
    <property type="entry name" value="DISEASE RESISTANCE PROTEIN RPM1"/>
    <property type="match status" value="1"/>
</dbReference>
<dbReference type="GO" id="GO:0098542">
    <property type="term" value="P:defense response to other organism"/>
    <property type="evidence" value="ECO:0007669"/>
    <property type="project" value="TreeGrafter"/>
</dbReference>
<dbReference type="InterPro" id="IPR038005">
    <property type="entry name" value="RX-like_CC"/>
</dbReference>
<dbReference type="PRINTS" id="PR00364">
    <property type="entry name" value="DISEASERSIST"/>
</dbReference>
<dbReference type="Gene3D" id="1.10.10.10">
    <property type="entry name" value="Winged helix-like DNA-binding domain superfamily/Winged helix DNA-binding domain"/>
    <property type="match status" value="1"/>
</dbReference>
<dbReference type="InterPro" id="IPR002182">
    <property type="entry name" value="NB-ARC"/>
</dbReference>
<dbReference type="GO" id="GO:0043531">
    <property type="term" value="F:ADP binding"/>
    <property type="evidence" value="ECO:0007669"/>
    <property type="project" value="InterPro"/>
</dbReference>
<proteinExistence type="predicted"/>
<dbReference type="InterPro" id="IPR042197">
    <property type="entry name" value="Apaf_helical"/>
</dbReference>
<reference evidence="8 9" key="1">
    <citation type="submission" date="2023-01" db="EMBL/GenBank/DDBJ databases">
        <authorList>
            <person name="Kreplak J."/>
        </authorList>
    </citation>
    <scope>NUCLEOTIDE SEQUENCE [LARGE SCALE GENOMIC DNA]</scope>
</reference>